<dbReference type="InterPro" id="IPR000192">
    <property type="entry name" value="Aminotrans_V_dom"/>
</dbReference>
<dbReference type="NCBIfam" id="TIGR01979">
    <property type="entry name" value="sufS"/>
    <property type="match status" value="1"/>
</dbReference>
<keyword evidence="4 8" id="KW-0808">Transferase</keyword>
<dbReference type="InterPro" id="IPR020578">
    <property type="entry name" value="Aminotrans_V_PyrdxlP_BS"/>
</dbReference>
<dbReference type="GO" id="GO:0006534">
    <property type="term" value="P:cysteine metabolic process"/>
    <property type="evidence" value="ECO:0007669"/>
    <property type="project" value="UniProtKB-UniRule"/>
</dbReference>
<evidence type="ECO:0000256" key="8">
    <source>
        <dbReference type="RuleBase" id="RU004506"/>
    </source>
</evidence>
<comment type="similarity">
    <text evidence="2 8">Belongs to the class-V pyridoxal-phosphate-dependent aminotransferase family. Csd subfamily.</text>
</comment>
<accession>A0A6H3NKI4</accession>
<evidence type="ECO:0000256" key="1">
    <source>
        <dbReference type="ARBA" id="ARBA00001933"/>
    </source>
</evidence>
<dbReference type="PROSITE" id="PS00595">
    <property type="entry name" value="AA_TRANSFER_CLASS_5"/>
    <property type="match status" value="1"/>
</dbReference>
<dbReference type="SUPFAM" id="SSF53383">
    <property type="entry name" value="PLP-dependent transferases"/>
    <property type="match status" value="1"/>
</dbReference>
<dbReference type="RefSeq" id="WP_135746374.1">
    <property type="nucleotide sequence ID" value="NZ_JAMQPW010000002.1"/>
</dbReference>
<dbReference type="EMBL" id="RQHU01000019">
    <property type="protein sequence ID" value="TGN12331.1"/>
    <property type="molecule type" value="Genomic_DNA"/>
</dbReference>
<evidence type="ECO:0000259" key="9">
    <source>
        <dbReference type="Pfam" id="PF00266"/>
    </source>
</evidence>
<dbReference type="PANTHER" id="PTHR43586">
    <property type="entry name" value="CYSTEINE DESULFURASE"/>
    <property type="match status" value="1"/>
</dbReference>
<protein>
    <recommendedName>
        <fullName evidence="3 8">Cysteine desulfurase</fullName>
        <ecNumber evidence="3 8">2.8.1.7</ecNumber>
    </recommendedName>
</protein>
<dbReference type="InterPro" id="IPR010970">
    <property type="entry name" value="Cys_dSase_SufS"/>
</dbReference>
<dbReference type="CDD" id="cd06453">
    <property type="entry name" value="SufS_like"/>
    <property type="match status" value="1"/>
</dbReference>
<evidence type="ECO:0000313" key="10">
    <source>
        <dbReference type="EMBL" id="TGN12331.1"/>
    </source>
</evidence>
<dbReference type="InterPro" id="IPR015422">
    <property type="entry name" value="PyrdxlP-dep_Trfase_small"/>
</dbReference>
<evidence type="ECO:0000256" key="4">
    <source>
        <dbReference type="ARBA" id="ARBA00022679"/>
    </source>
</evidence>
<comment type="caution">
    <text evidence="10">The sequence shown here is derived from an EMBL/GenBank/DDBJ whole genome shotgun (WGS) entry which is preliminary data.</text>
</comment>
<dbReference type="AlphaFoldDB" id="A0A6H3NKI4"/>
<gene>
    <name evidence="10" type="ORF">EHR08_13185</name>
</gene>
<evidence type="ECO:0000256" key="2">
    <source>
        <dbReference type="ARBA" id="ARBA00010447"/>
    </source>
</evidence>
<comment type="catalytic activity">
    <reaction evidence="6 8">
        <text>(sulfur carrier)-H + L-cysteine = (sulfur carrier)-SH + L-alanine</text>
        <dbReference type="Rhea" id="RHEA:43892"/>
        <dbReference type="Rhea" id="RHEA-COMP:14737"/>
        <dbReference type="Rhea" id="RHEA-COMP:14739"/>
        <dbReference type="ChEBI" id="CHEBI:29917"/>
        <dbReference type="ChEBI" id="CHEBI:35235"/>
        <dbReference type="ChEBI" id="CHEBI:57972"/>
        <dbReference type="ChEBI" id="CHEBI:64428"/>
        <dbReference type="EC" id="2.8.1.7"/>
    </reaction>
</comment>
<dbReference type="OrthoDB" id="9804366at2"/>
<dbReference type="EC" id="2.8.1.7" evidence="3 8"/>
<feature type="domain" description="Aminotransferase class V" evidence="9">
    <location>
        <begin position="26"/>
        <end position="397"/>
    </location>
</feature>
<dbReference type="GO" id="GO:0030170">
    <property type="term" value="F:pyridoxal phosphate binding"/>
    <property type="evidence" value="ECO:0007669"/>
    <property type="project" value="UniProtKB-UniRule"/>
</dbReference>
<dbReference type="Gene3D" id="3.90.1150.10">
    <property type="entry name" value="Aspartate Aminotransferase, domain 1"/>
    <property type="match status" value="1"/>
</dbReference>
<name>A0A6H3NKI4_9LEPT</name>
<dbReference type="GO" id="GO:0031071">
    <property type="term" value="F:cysteine desulfurase activity"/>
    <property type="evidence" value="ECO:0007669"/>
    <property type="project" value="UniProtKB-UniRule"/>
</dbReference>
<comment type="function">
    <text evidence="8">Catalyzes the removal of elemental sulfur and selenium atoms from L-cysteine, L-cystine, L-selenocysteine, and L-selenocystine to produce L-alanine.</text>
</comment>
<dbReference type="PANTHER" id="PTHR43586:SF8">
    <property type="entry name" value="CYSTEINE DESULFURASE 1, CHLOROPLASTIC"/>
    <property type="match status" value="1"/>
</dbReference>
<evidence type="ECO:0000256" key="3">
    <source>
        <dbReference type="ARBA" id="ARBA00012239"/>
    </source>
</evidence>
<evidence type="ECO:0000256" key="6">
    <source>
        <dbReference type="ARBA" id="ARBA00050776"/>
    </source>
</evidence>
<sequence>MSLDPYQIRKDFPILSRILPNGKPLVYLDNGASSQKPKSVIDATNEYYTNDNANIHRGVYYLSQHATELFERTRIKTSHFFQAQCAKAIIFTRGTTDAINLVAQAWGRTNISEGDEIVLSVQEHHSNLVPWQMLALEKKAFLKFIPIKEDTTYDLSNLNQIITKRTKLVAISQMSNVTGTVHDLTAIIDRVRQVGAKVLVDGAQAACHMPIHLVDMDVDFYAFSGHKMLGPTGVGVLFGKEEILEAMPPWLGGGDMIESVELESSTYAALPAKLEAGTPNIAGVIGFSHALDYLQKVGMKNIKEHERMLTEYALDQLNRIGGLQIYGTDDLDKRGGVVSFTMEGIHPHDVGSILDEEGVAIRVGHHCCQPLMKQLSIPGTCRASFYLYNTKEDIDALVHGIDKVKSIFGRVARKSF</sequence>
<evidence type="ECO:0000313" key="11">
    <source>
        <dbReference type="Proteomes" id="UP000297649"/>
    </source>
</evidence>
<keyword evidence="11" id="KW-1185">Reference proteome</keyword>
<organism evidence="10 11">
    <name type="scientific">Leptospira bandrabouensis</name>
    <dbReference type="NCBI Taxonomy" id="2484903"/>
    <lineage>
        <taxon>Bacteria</taxon>
        <taxon>Pseudomonadati</taxon>
        <taxon>Spirochaetota</taxon>
        <taxon>Spirochaetia</taxon>
        <taxon>Leptospirales</taxon>
        <taxon>Leptospiraceae</taxon>
        <taxon>Leptospira</taxon>
    </lineage>
</organism>
<evidence type="ECO:0000256" key="5">
    <source>
        <dbReference type="ARBA" id="ARBA00022898"/>
    </source>
</evidence>
<reference evidence="10" key="1">
    <citation type="journal article" date="2019" name="PLoS Negl. Trop. Dis.">
        <title>Revisiting the worldwide diversity of Leptospira species in the environment.</title>
        <authorList>
            <person name="Vincent A.T."/>
            <person name="Schiettekatte O."/>
            <person name="Bourhy P."/>
            <person name="Veyrier F.J."/>
            <person name="Picardeau M."/>
        </authorList>
    </citation>
    <scope>NUCLEOTIDE SEQUENCE [LARGE SCALE GENOMIC DNA]</scope>
    <source>
        <strain evidence="10">201601109</strain>
    </source>
</reference>
<keyword evidence="5 8" id="KW-0663">Pyridoxal phosphate</keyword>
<dbReference type="InterPro" id="IPR015424">
    <property type="entry name" value="PyrdxlP-dep_Trfase"/>
</dbReference>
<dbReference type="Proteomes" id="UP000297649">
    <property type="component" value="Unassembled WGS sequence"/>
</dbReference>
<comment type="cofactor">
    <cofactor evidence="1 7">
        <name>pyridoxal 5'-phosphate</name>
        <dbReference type="ChEBI" id="CHEBI:597326"/>
    </cofactor>
</comment>
<evidence type="ECO:0000256" key="7">
    <source>
        <dbReference type="RuleBase" id="RU004504"/>
    </source>
</evidence>
<proteinExistence type="inferred from homology"/>
<dbReference type="Gene3D" id="3.40.640.10">
    <property type="entry name" value="Type I PLP-dependent aspartate aminotransferase-like (Major domain)"/>
    <property type="match status" value="1"/>
</dbReference>
<dbReference type="InterPro" id="IPR015421">
    <property type="entry name" value="PyrdxlP-dep_Trfase_major"/>
</dbReference>
<dbReference type="Pfam" id="PF00266">
    <property type="entry name" value="Aminotran_5"/>
    <property type="match status" value="1"/>
</dbReference>